<dbReference type="PANTHER" id="PTHR21368">
    <property type="entry name" value="50S RIBOSOMAL PROTEIN L9"/>
    <property type="match status" value="1"/>
</dbReference>
<evidence type="ECO:0000259" key="4">
    <source>
        <dbReference type="Pfam" id="PF01281"/>
    </source>
</evidence>
<name>A0A9P8Q118_WICPI</name>
<dbReference type="SUPFAM" id="SSF55658">
    <property type="entry name" value="L9 N-domain-like"/>
    <property type="match status" value="1"/>
</dbReference>
<dbReference type="InterPro" id="IPR009027">
    <property type="entry name" value="Ribosomal_bL9/RNase_H1_N"/>
</dbReference>
<gene>
    <name evidence="5" type="ORF">WICPIJ_007772</name>
</gene>
<dbReference type="AlphaFoldDB" id="A0A9P8Q118"/>
<dbReference type="GO" id="GO:1990904">
    <property type="term" value="C:ribonucleoprotein complex"/>
    <property type="evidence" value="ECO:0007669"/>
    <property type="project" value="UniProtKB-KW"/>
</dbReference>
<evidence type="ECO:0000256" key="1">
    <source>
        <dbReference type="ARBA" id="ARBA00010605"/>
    </source>
</evidence>
<dbReference type="Proteomes" id="UP000774326">
    <property type="component" value="Unassembled WGS sequence"/>
</dbReference>
<dbReference type="GO" id="GO:0005840">
    <property type="term" value="C:ribosome"/>
    <property type="evidence" value="ECO:0007669"/>
    <property type="project" value="UniProtKB-KW"/>
</dbReference>
<dbReference type="EMBL" id="JAEUBG010004506">
    <property type="protein sequence ID" value="KAH3681267.1"/>
    <property type="molecule type" value="Genomic_DNA"/>
</dbReference>
<dbReference type="InterPro" id="IPR000244">
    <property type="entry name" value="Ribosomal_bL9"/>
</dbReference>
<organism evidence="5 6">
    <name type="scientific">Wickerhamomyces pijperi</name>
    <name type="common">Yeast</name>
    <name type="synonym">Pichia pijperi</name>
    <dbReference type="NCBI Taxonomy" id="599730"/>
    <lineage>
        <taxon>Eukaryota</taxon>
        <taxon>Fungi</taxon>
        <taxon>Dikarya</taxon>
        <taxon>Ascomycota</taxon>
        <taxon>Saccharomycotina</taxon>
        <taxon>Saccharomycetes</taxon>
        <taxon>Phaffomycetales</taxon>
        <taxon>Wickerhamomycetaceae</taxon>
        <taxon>Wickerhamomyces</taxon>
    </lineage>
</organism>
<reference evidence="5" key="1">
    <citation type="journal article" date="2021" name="Open Biol.">
        <title>Shared evolutionary footprints suggest mitochondrial oxidative damage underlies multiple complex I losses in fungi.</title>
        <authorList>
            <person name="Schikora-Tamarit M.A."/>
            <person name="Marcet-Houben M."/>
            <person name="Nosek J."/>
            <person name="Gabaldon T."/>
        </authorList>
    </citation>
    <scope>NUCLEOTIDE SEQUENCE</scope>
    <source>
        <strain evidence="5">CBS2887</strain>
    </source>
</reference>
<keyword evidence="2" id="KW-0689">Ribosomal protein</keyword>
<accession>A0A9P8Q118</accession>
<evidence type="ECO:0000313" key="6">
    <source>
        <dbReference type="Proteomes" id="UP000774326"/>
    </source>
</evidence>
<reference evidence="5" key="2">
    <citation type="submission" date="2021-01" db="EMBL/GenBank/DDBJ databases">
        <authorList>
            <person name="Schikora-Tamarit M.A."/>
        </authorList>
    </citation>
    <scope>NUCLEOTIDE SEQUENCE</scope>
    <source>
        <strain evidence="5">CBS2887</strain>
    </source>
</reference>
<protein>
    <recommendedName>
        <fullName evidence="4">Ribosomal protein L9 domain-containing protein</fullName>
    </recommendedName>
</protein>
<feature type="domain" description="Ribosomal protein L9" evidence="4">
    <location>
        <begin position="63"/>
        <end position="101"/>
    </location>
</feature>
<evidence type="ECO:0000313" key="5">
    <source>
        <dbReference type="EMBL" id="KAH3681267.1"/>
    </source>
</evidence>
<dbReference type="InterPro" id="IPR020070">
    <property type="entry name" value="Ribosomal_bL9_N"/>
</dbReference>
<dbReference type="GO" id="GO:0003735">
    <property type="term" value="F:structural constituent of ribosome"/>
    <property type="evidence" value="ECO:0007669"/>
    <property type="project" value="InterPro"/>
</dbReference>
<comment type="caution">
    <text evidence="5">The sequence shown here is derived from an EMBL/GenBank/DDBJ whole genome shotgun (WGS) entry which is preliminary data.</text>
</comment>
<sequence length="271" mass="30173">MDISNDQYASNGVYFNRSLEGNPSQKNIQTHTITMSSFLFRSPATKRVPLVRYSARTKRENRIQVQLLKDFPEYGAKGEIIEVLPGLMRNKLYPQNGAAYIIPRMNLGPKIPVVTREEIRAREEEKIRIVQAGQLAEQEARLAASAAKKQAIKEQATKESKPLSIKGLLFKQSTTSTASGNITSSAGEYSLIALETKLPAVITFQTIPQTKSTILSEILKLTNGISVQASELQLFKGKESVEEFSEKGQFKIVIEPEFAQGEKISKKIIIQ</sequence>
<evidence type="ECO:0000256" key="2">
    <source>
        <dbReference type="ARBA" id="ARBA00022980"/>
    </source>
</evidence>
<keyword evidence="3" id="KW-0687">Ribonucleoprotein</keyword>
<dbReference type="GO" id="GO:0006412">
    <property type="term" value="P:translation"/>
    <property type="evidence" value="ECO:0007669"/>
    <property type="project" value="InterPro"/>
</dbReference>
<dbReference type="Gene3D" id="3.40.5.10">
    <property type="entry name" value="Ribosomal protein L9, N-terminal domain"/>
    <property type="match status" value="1"/>
</dbReference>
<comment type="similarity">
    <text evidence="1">Belongs to the bacterial ribosomal protein bL9 family.</text>
</comment>
<dbReference type="OrthoDB" id="5555409at2759"/>
<proteinExistence type="inferred from homology"/>
<keyword evidence="6" id="KW-1185">Reference proteome</keyword>
<dbReference type="Pfam" id="PF01281">
    <property type="entry name" value="Ribosomal_L9_N"/>
    <property type="match status" value="1"/>
</dbReference>
<dbReference type="InterPro" id="IPR036935">
    <property type="entry name" value="Ribosomal_bL9_N_sf"/>
</dbReference>
<evidence type="ECO:0000256" key="3">
    <source>
        <dbReference type="ARBA" id="ARBA00023274"/>
    </source>
</evidence>